<dbReference type="AlphaFoldDB" id="A0AAD7HRM4"/>
<organism evidence="2 3">
    <name type="scientific">Mycena metata</name>
    <dbReference type="NCBI Taxonomy" id="1033252"/>
    <lineage>
        <taxon>Eukaryota</taxon>
        <taxon>Fungi</taxon>
        <taxon>Dikarya</taxon>
        <taxon>Basidiomycota</taxon>
        <taxon>Agaricomycotina</taxon>
        <taxon>Agaricomycetes</taxon>
        <taxon>Agaricomycetidae</taxon>
        <taxon>Agaricales</taxon>
        <taxon>Marasmiineae</taxon>
        <taxon>Mycenaceae</taxon>
        <taxon>Mycena</taxon>
    </lineage>
</organism>
<proteinExistence type="predicted"/>
<comment type="caution">
    <text evidence="2">The sequence shown here is derived from an EMBL/GenBank/DDBJ whole genome shotgun (WGS) entry which is preliminary data.</text>
</comment>
<keyword evidence="3" id="KW-1185">Reference proteome</keyword>
<gene>
    <name evidence="2" type="ORF">B0H16DRAFT_1735530</name>
</gene>
<dbReference type="Proteomes" id="UP001215598">
    <property type="component" value="Unassembled WGS sequence"/>
</dbReference>
<accession>A0AAD7HRM4</accession>
<feature type="region of interest" description="Disordered" evidence="1">
    <location>
        <begin position="138"/>
        <end position="200"/>
    </location>
</feature>
<dbReference type="EMBL" id="JARKIB010000185">
    <property type="protein sequence ID" value="KAJ7726610.1"/>
    <property type="molecule type" value="Genomic_DNA"/>
</dbReference>
<name>A0AAD7HRM4_9AGAR</name>
<evidence type="ECO:0000256" key="1">
    <source>
        <dbReference type="SAM" id="MobiDB-lite"/>
    </source>
</evidence>
<sequence>MPRPLPDLTPDTIAALAVSSARAQALLAESRLLCSTQHDVLMRELAQEYWDLGFPPTFVPSDLELTEQYARRAASNVLYKYPAPRYAKILRARLRRYERLKYLYELEHPPFSHPEFPEHPSATMWRAGISTNTKGLGGWQDGVDGPPAASKLTVEDEISPVDTKPLPAWGRDAGEDDQWESQRGEDTQDTCGEDAMCSPS</sequence>
<evidence type="ECO:0000313" key="2">
    <source>
        <dbReference type="EMBL" id="KAJ7726610.1"/>
    </source>
</evidence>
<evidence type="ECO:0000313" key="3">
    <source>
        <dbReference type="Proteomes" id="UP001215598"/>
    </source>
</evidence>
<protein>
    <submittedName>
        <fullName evidence="2">Uncharacterized protein</fullName>
    </submittedName>
</protein>
<reference evidence="2" key="1">
    <citation type="submission" date="2023-03" db="EMBL/GenBank/DDBJ databases">
        <title>Massive genome expansion in bonnet fungi (Mycena s.s.) driven by repeated elements and novel gene families across ecological guilds.</title>
        <authorList>
            <consortium name="Lawrence Berkeley National Laboratory"/>
            <person name="Harder C.B."/>
            <person name="Miyauchi S."/>
            <person name="Viragh M."/>
            <person name="Kuo A."/>
            <person name="Thoen E."/>
            <person name="Andreopoulos B."/>
            <person name="Lu D."/>
            <person name="Skrede I."/>
            <person name="Drula E."/>
            <person name="Henrissat B."/>
            <person name="Morin E."/>
            <person name="Kohler A."/>
            <person name="Barry K."/>
            <person name="LaButti K."/>
            <person name="Morin E."/>
            <person name="Salamov A."/>
            <person name="Lipzen A."/>
            <person name="Mereny Z."/>
            <person name="Hegedus B."/>
            <person name="Baldrian P."/>
            <person name="Stursova M."/>
            <person name="Weitz H."/>
            <person name="Taylor A."/>
            <person name="Grigoriev I.V."/>
            <person name="Nagy L.G."/>
            <person name="Martin F."/>
            <person name="Kauserud H."/>
        </authorList>
    </citation>
    <scope>NUCLEOTIDE SEQUENCE</scope>
    <source>
        <strain evidence="2">CBHHK182m</strain>
    </source>
</reference>